<organism evidence="1 2">
    <name type="scientific">Desertifilum tharense IPPAS B-1220</name>
    <dbReference type="NCBI Taxonomy" id="1781255"/>
    <lineage>
        <taxon>Bacteria</taxon>
        <taxon>Bacillati</taxon>
        <taxon>Cyanobacteriota</taxon>
        <taxon>Cyanophyceae</taxon>
        <taxon>Desertifilales</taxon>
        <taxon>Desertifilaceae</taxon>
        <taxon>Desertifilum</taxon>
    </lineage>
</organism>
<dbReference type="Proteomes" id="UP000095472">
    <property type="component" value="Chromosome"/>
</dbReference>
<reference evidence="1 2" key="1">
    <citation type="journal article" date="2016" name="Genome Announc.">
        <title>Draft Genome Sequence of the Thermotolerant Cyanobacterium Desertifilum sp. IPPAS B-1220.</title>
        <authorList>
            <person name="Mironov K.S."/>
            <person name="Sinetova M.A."/>
            <person name="Bolatkhan K."/>
            <person name="Zayadan B.K."/>
            <person name="Ustinova V.V."/>
            <person name="Kupriyanova E.V."/>
            <person name="Skrypnik A.N."/>
            <person name="Gogoleva N.E."/>
            <person name="Gogolev Y.V."/>
            <person name="Los D.A."/>
        </authorList>
    </citation>
    <scope>NUCLEOTIDE SEQUENCE [LARGE SCALE GENOMIC DNA]</scope>
    <source>
        <strain evidence="1 2">IPPAS B-1220</strain>
    </source>
</reference>
<gene>
    <name evidence="1" type="ORF">BH720_015520</name>
</gene>
<protein>
    <submittedName>
        <fullName evidence="1">Uncharacterized protein</fullName>
    </submittedName>
</protein>
<evidence type="ECO:0000313" key="2">
    <source>
        <dbReference type="Proteomes" id="UP000095472"/>
    </source>
</evidence>
<accession>A0ACD5H031</accession>
<name>A0ACD5H031_9CYAN</name>
<proteinExistence type="predicted"/>
<evidence type="ECO:0000313" key="1">
    <source>
        <dbReference type="EMBL" id="XPM66565.1"/>
    </source>
</evidence>
<keyword evidence="2" id="KW-1185">Reference proteome</keyword>
<dbReference type="EMBL" id="CP182909">
    <property type="protein sequence ID" value="XPM66565.1"/>
    <property type="molecule type" value="Genomic_DNA"/>
</dbReference>
<sequence length="172" mass="17278">MLTQTAPPETDESEPPVPTAPTQAAPPPSAPVRQPTGPLQGLSQRTRDLRERLGGTQSAPSTAESEGSPTSPGSPGRVASNQGAPPRPARPGSQPIQPPATGRGNLGLSPTAPSGSPSRDSGLNCPRIARSNRRSTKSGSASASDCPSSRPGSGDWLGVRSGFDSGTLSAIA</sequence>